<organism evidence="6 7">
    <name type="scientific">Aphanomyces stellatus</name>
    <dbReference type="NCBI Taxonomy" id="120398"/>
    <lineage>
        <taxon>Eukaryota</taxon>
        <taxon>Sar</taxon>
        <taxon>Stramenopiles</taxon>
        <taxon>Oomycota</taxon>
        <taxon>Saprolegniomycetes</taxon>
        <taxon>Saprolegniales</taxon>
        <taxon>Verrucalvaceae</taxon>
        <taxon>Aphanomyces</taxon>
    </lineage>
</organism>
<accession>A0A485LH79</accession>
<dbReference type="FunFam" id="2.70.50.30:FF:000004">
    <property type="entry name" value="Rho GDP-dissociation inhibitor 1"/>
    <property type="match status" value="1"/>
</dbReference>
<reference evidence="5" key="2">
    <citation type="submission" date="2019-06" db="EMBL/GenBank/DDBJ databases">
        <title>Genomics analysis of Aphanomyces spp. identifies a new class of oomycete effector associated with host adaptation.</title>
        <authorList>
            <person name="Gaulin E."/>
        </authorList>
    </citation>
    <scope>NUCLEOTIDE SEQUENCE</scope>
    <source>
        <strain evidence="5">CBS 578.67</strain>
    </source>
</reference>
<dbReference type="GO" id="GO:0005829">
    <property type="term" value="C:cytosol"/>
    <property type="evidence" value="ECO:0007669"/>
    <property type="project" value="TreeGrafter"/>
</dbReference>
<evidence type="ECO:0000256" key="4">
    <source>
        <dbReference type="ARBA" id="ARBA00022490"/>
    </source>
</evidence>
<dbReference type="OrthoDB" id="1683373at2759"/>
<dbReference type="InterPro" id="IPR014756">
    <property type="entry name" value="Ig_E-set"/>
</dbReference>
<sequence length="208" mass="23950">MEKTDVEPQHAADTEYTISDRAIASVDEMLEKDKDDESLRRYKANLLGAAAQGDLGDTKDQRRVVVQQFKVIFEDHRQEITYDLDTDDGLKHIRESPFVMEEGARYKFVISFRVNREIVSGLRFKNKVRKNVFTARDEVVLGSYAPQSSTYEFVFPRHEWSEAPSGLLYRGKYSAECKFVDSDNAEHLCFQYAFGMFNPLTSHALLIS</sequence>
<dbReference type="GO" id="GO:0005096">
    <property type="term" value="F:GTPase activator activity"/>
    <property type="evidence" value="ECO:0007669"/>
    <property type="project" value="UniProtKB-KW"/>
</dbReference>
<name>A0A485LH79_9STRA</name>
<dbReference type="InterPro" id="IPR024792">
    <property type="entry name" value="RhoGDI_dom_sf"/>
</dbReference>
<dbReference type="InterPro" id="IPR000406">
    <property type="entry name" value="Rho_GDI"/>
</dbReference>
<dbReference type="Gene3D" id="2.70.50.30">
    <property type="entry name" value="Coagulation Factor XIII, subunit A, domain 1"/>
    <property type="match status" value="1"/>
</dbReference>
<evidence type="ECO:0000313" key="6">
    <source>
        <dbReference type="EMBL" id="VFT97762.1"/>
    </source>
</evidence>
<dbReference type="Proteomes" id="UP000332933">
    <property type="component" value="Unassembled WGS sequence"/>
</dbReference>
<keyword evidence="3" id="KW-0343">GTPase activation</keyword>
<evidence type="ECO:0000256" key="1">
    <source>
        <dbReference type="ARBA" id="ARBA00004496"/>
    </source>
</evidence>
<evidence type="ECO:0000313" key="7">
    <source>
        <dbReference type="Proteomes" id="UP000332933"/>
    </source>
</evidence>
<dbReference type="GO" id="GO:0016020">
    <property type="term" value="C:membrane"/>
    <property type="evidence" value="ECO:0007669"/>
    <property type="project" value="TreeGrafter"/>
</dbReference>
<dbReference type="PANTHER" id="PTHR10980">
    <property type="entry name" value="RHO GDP-DISSOCIATION INHIBITOR"/>
    <property type="match status" value="1"/>
</dbReference>
<dbReference type="GO" id="GO:0005094">
    <property type="term" value="F:Rho GDP-dissociation inhibitor activity"/>
    <property type="evidence" value="ECO:0007669"/>
    <property type="project" value="InterPro"/>
</dbReference>
<dbReference type="PANTHER" id="PTHR10980:SF3">
    <property type="entry name" value="LD16419P"/>
    <property type="match status" value="1"/>
</dbReference>
<dbReference type="SUPFAM" id="SSF81296">
    <property type="entry name" value="E set domains"/>
    <property type="match status" value="1"/>
</dbReference>
<dbReference type="GO" id="GO:0007266">
    <property type="term" value="P:Rho protein signal transduction"/>
    <property type="evidence" value="ECO:0007669"/>
    <property type="project" value="InterPro"/>
</dbReference>
<evidence type="ECO:0000256" key="3">
    <source>
        <dbReference type="ARBA" id="ARBA00022468"/>
    </source>
</evidence>
<protein>
    <submittedName>
        <fullName evidence="6">Aste57867_21088 protein</fullName>
    </submittedName>
</protein>
<gene>
    <name evidence="6" type="primary">Aste57867_21088</name>
    <name evidence="5" type="ORF">As57867_021020</name>
    <name evidence="6" type="ORF">ASTE57867_21088</name>
</gene>
<evidence type="ECO:0000256" key="2">
    <source>
        <dbReference type="ARBA" id="ARBA00009758"/>
    </source>
</evidence>
<proteinExistence type="inferred from homology"/>
<keyword evidence="4" id="KW-0963">Cytoplasm</keyword>
<comment type="subcellular location">
    <subcellularLocation>
        <location evidence="1">Cytoplasm</location>
    </subcellularLocation>
</comment>
<dbReference type="EMBL" id="VJMH01006957">
    <property type="protein sequence ID" value="KAF0687117.1"/>
    <property type="molecule type" value="Genomic_DNA"/>
</dbReference>
<reference evidence="6 7" key="1">
    <citation type="submission" date="2019-03" db="EMBL/GenBank/DDBJ databases">
        <authorList>
            <person name="Gaulin E."/>
            <person name="Dumas B."/>
        </authorList>
    </citation>
    <scope>NUCLEOTIDE SEQUENCE [LARGE SCALE GENOMIC DNA]</scope>
    <source>
        <strain evidence="6">CBS 568.67</strain>
    </source>
</reference>
<evidence type="ECO:0000313" key="5">
    <source>
        <dbReference type="EMBL" id="KAF0687117.1"/>
    </source>
</evidence>
<comment type="similarity">
    <text evidence="2">Belongs to the Rho GDI family.</text>
</comment>
<dbReference type="Pfam" id="PF02115">
    <property type="entry name" value="Rho_GDI"/>
    <property type="match status" value="1"/>
</dbReference>
<keyword evidence="7" id="KW-1185">Reference proteome</keyword>
<dbReference type="EMBL" id="CAADRA010006983">
    <property type="protein sequence ID" value="VFT97762.1"/>
    <property type="molecule type" value="Genomic_DNA"/>
</dbReference>
<dbReference type="AlphaFoldDB" id="A0A485LH79"/>